<dbReference type="AlphaFoldDB" id="A0AAV5UU57"/>
<feature type="region of interest" description="Disordered" evidence="1">
    <location>
        <begin position="456"/>
        <end position="502"/>
    </location>
</feature>
<feature type="region of interest" description="Disordered" evidence="1">
    <location>
        <begin position="158"/>
        <end position="249"/>
    </location>
</feature>
<evidence type="ECO:0000313" key="3">
    <source>
        <dbReference type="Proteomes" id="UP001432322"/>
    </source>
</evidence>
<organism evidence="2 3">
    <name type="scientific">Pristionchus fissidentatus</name>
    <dbReference type="NCBI Taxonomy" id="1538716"/>
    <lineage>
        <taxon>Eukaryota</taxon>
        <taxon>Metazoa</taxon>
        <taxon>Ecdysozoa</taxon>
        <taxon>Nematoda</taxon>
        <taxon>Chromadorea</taxon>
        <taxon>Rhabditida</taxon>
        <taxon>Rhabditina</taxon>
        <taxon>Diplogasteromorpha</taxon>
        <taxon>Diplogasteroidea</taxon>
        <taxon>Neodiplogasteridae</taxon>
        <taxon>Pristionchus</taxon>
    </lineage>
</organism>
<feature type="region of interest" description="Disordered" evidence="1">
    <location>
        <begin position="558"/>
        <end position="622"/>
    </location>
</feature>
<proteinExistence type="predicted"/>
<feature type="compositionally biased region" description="Low complexity" evidence="1">
    <location>
        <begin position="490"/>
        <end position="499"/>
    </location>
</feature>
<sequence length="622" mass="65595">ELPPPGAGAVNSVVREVMLRQLLSGPTTSESTDAGNLQAMLSNVAATTLPFASSSVSGTSELFSSTFAMLSEGDGIADAWEKPRVYEGGMEEFARFNGDFTHQFEQTRLPFLPYPGQPIGLPVPTPIMGYGMHLAGPAAAAAVAAPMFGHPMGIPVGAAPPPPRPQPILNGFHPHTSLAAPIPITPQSTPSTAISGSPDDGRPHTGRSYVESLGGAAPKGATVAPIRPPSESSGSPPKPGKGMVSSTGEGGLSPICPHCERFISHYKGNIRRHINQCCKNGGKRMKTPKNPMCGGTSSTSGKRRKFTAGSDGTPSSEGWGAAPGPGEMTLFEHITTTNFPAPPLPVQPLVQPPIVQQQPNPLYDLPPSSTSESEVNADSTTPTKKISESDVPDDPYLCPCCDFLTVYKGNMKRHMNTCHPAELEKGDTRLDDMRASVQGVANEELNAKLNAHKMNSTRGRKPKVGKLGMDTSGSSHSPNGNDHSLGSGGSSTTSPMSAGDPYYRPPVSGHIVTQMMPYSAMGYPQPPPQHLLMVAPGAPPGYYHPAVVQQMQLQQPQSYLQQASLPHSSAPIPSMLPAGAEINSENDRESKKEEVKSEDESDFDDDDDESDEEESKDAASAS</sequence>
<feature type="compositionally biased region" description="Low complexity" evidence="1">
    <location>
        <begin position="179"/>
        <end position="195"/>
    </location>
</feature>
<protein>
    <submittedName>
        <fullName evidence="2">Uncharacterized protein</fullName>
    </submittedName>
</protein>
<accession>A0AAV5UU57</accession>
<feature type="region of interest" description="Disordered" evidence="1">
    <location>
        <begin position="288"/>
        <end position="323"/>
    </location>
</feature>
<feature type="region of interest" description="Disordered" evidence="1">
    <location>
        <begin position="356"/>
        <end position="391"/>
    </location>
</feature>
<feature type="compositionally biased region" description="Low complexity" evidence="1">
    <location>
        <begin position="229"/>
        <end position="246"/>
    </location>
</feature>
<gene>
    <name evidence="2" type="ORF">PFISCL1PPCAC_1515</name>
</gene>
<keyword evidence="3" id="KW-1185">Reference proteome</keyword>
<feature type="compositionally biased region" description="Acidic residues" evidence="1">
    <location>
        <begin position="596"/>
        <end position="615"/>
    </location>
</feature>
<feature type="compositionally biased region" description="Basic and acidic residues" evidence="1">
    <location>
        <begin position="585"/>
        <end position="595"/>
    </location>
</feature>
<evidence type="ECO:0000313" key="2">
    <source>
        <dbReference type="EMBL" id="GMT10218.1"/>
    </source>
</evidence>
<feature type="non-terminal residue" evidence="2">
    <location>
        <position position="1"/>
    </location>
</feature>
<name>A0AAV5UU57_9BILA</name>
<dbReference type="Proteomes" id="UP001432322">
    <property type="component" value="Unassembled WGS sequence"/>
</dbReference>
<reference evidence="2" key="1">
    <citation type="submission" date="2023-10" db="EMBL/GenBank/DDBJ databases">
        <title>Genome assembly of Pristionchus species.</title>
        <authorList>
            <person name="Yoshida K."/>
            <person name="Sommer R.J."/>
        </authorList>
    </citation>
    <scope>NUCLEOTIDE SEQUENCE</scope>
    <source>
        <strain evidence="2">RS5133</strain>
    </source>
</reference>
<evidence type="ECO:0000256" key="1">
    <source>
        <dbReference type="SAM" id="MobiDB-lite"/>
    </source>
</evidence>
<feature type="compositionally biased region" description="Polar residues" evidence="1">
    <location>
        <begin position="471"/>
        <end position="482"/>
    </location>
</feature>
<feature type="compositionally biased region" description="Polar residues" evidence="1">
    <location>
        <begin position="367"/>
        <end position="384"/>
    </location>
</feature>
<comment type="caution">
    <text evidence="2">The sequence shown here is derived from an EMBL/GenBank/DDBJ whole genome shotgun (WGS) entry which is preliminary data.</text>
</comment>
<dbReference type="EMBL" id="BTSY01000001">
    <property type="protein sequence ID" value="GMT10218.1"/>
    <property type="molecule type" value="Genomic_DNA"/>
</dbReference>